<reference evidence="1 2" key="1">
    <citation type="journal article" date="2021" name="ISME J.">
        <title>Genomic evolution of the class Acidithiobacillia: deep-branching Proteobacteria living in extreme acidic conditions.</title>
        <authorList>
            <person name="Moya-Beltran A."/>
            <person name="Beard S."/>
            <person name="Rojas-Villalobos C."/>
            <person name="Issotta F."/>
            <person name="Gallardo Y."/>
            <person name="Ulloa R."/>
            <person name="Giaveno A."/>
            <person name="Degli Esposti M."/>
            <person name="Johnson D.B."/>
            <person name="Quatrini R."/>
        </authorList>
    </citation>
    <scope>NUCLEOTIDE SEQUENCE [LARGE SCALE GENOMIC DNA]</scope>
    <source>
        <strain evidence="1 2">GG1-14</strain>
    </source>
</reference>
<organism evidence="1 2">
    <name type="scientific">Acidithiobacillus montserratensis</name>
    <dbReference type="NCBI Taxonomy" id="2729135"/>
    <lineage>
        <taxon>Bacteria</taxon>
        <taxon>Pseudomonadati</taxon>
        <taxon>Pseudomonadota</taxon>
        <taxon>Acidithiobacillia</taxon>
        <taxon>Acidithiobacillales</taxon>
        <taxon>Acidithiobacillaceae</taxon>
        <taxon>Acidithiobacillus</taxon>
    </lineage>
</organism>
<proteinExistence type="predicted"/>
<sequence>MGILDGWSGKLTWDLLRESILKHLRASYTRQALSNHERIKNAFNLRKRVLTGKVGETPAKSVPPEVKVLQDRVARLEGENERLKMENNKLMERFATWSYNAHLKGVTQDVLNKPLPAVNRNVTVRQE</sequence>
<evidence type="ECO:0000313" key="1">
    <source>
        <dbReference type="EMBL" id="XRI73441.1"/>
    </source>
</evidence>
<gene>
    <name evidence="1" type="ORF">HHS34_013515</name>
</gene>
<keyword evidence="2" id="KW-1185">Reference proteome</keyword>
<dbReference type="EMBL" id="CP127526">
    <property type="protein sequence ID" value="XRI73441.1"/>
    <property type="molecule type" value="Genomic_DNA"/>
</dbReference>
<accession>A0ACD5HHP9</accession>
<dbReference type="Proteomes" id="UP001195965">
    <property type="component" value="Chromosome"/>
</dbReference>
<name>A0ACD5HHP9_9PROT</name>
<protein>
    <submittedName>
        <fullName evidence="1">Uncharacterized protein</fullName>
    </submittedName>
</protein>
<evidence type="ECO:0000313" key="2">
    <source>
        <dbReference type="Proteomes" id="UP001195965"/>
    </source>
</evidence>